<keyword evidence="2" id="KW-0175">Coiled coil</keyword>
<feature type="coiled-coil region" evidence="2">
    <location>
        <begin position="156"/>
        <end position="183"/>
    </location>
</feature>
<accession>A0A8B7NSD2</accession>
<dbReference type="InterPro" id="IPR000618">
    <property type="entry name" value="Insect_cuticle"/>
</dbReference>
<keyword evidence="4" id="KW-1185">Reference proteome</keyword>
<evidence type="ECO:0000256" key="2">
    <source>
        <dbReference type="SAM" id="Coils"/>
    </source>
</evidence>
<keyword evidence="3" id="KW-0732">Signal</keyword>
<dbReference type="InterPro" id="IPR050468">
    <property type="entry name" value="Cuticle_Struct_Prot"/>
</dbReference>
<reference evidence="5" key="1">
    <citation type="submission" date="2025-08" db="UniProtKB">
        <authorList>
            <consortium name="RefSeq"/>
        </authorList>
    </citation>
    <scope>IDENTIFICATION</scope>
    <source>
        <tissue evidence="5">Whole organism</tissue>
    </source>
</reference>
<dbReference type="PROSITE" id="PS51155">
    <property type="entry name" value="CHIT_BIND_RR_2"/>
    <property type="match status" value="1"/>
</dbReference>
<protein>
    <submittedName>
        <fullName evidence="5">Uncharacterized protein LOC108673355</fullName>
    </submittedName>
</protein>
<proteinExistence type="predicted"/>
<feature type="chain" id="PRO_5034128614" evidence="3">
    <location>
        <begin position="18"/>
        <end position="292"/>
    </location>
</feature>
<evidence type="ECO:0000313" key="5">
    <source>
        <dbReference type="RefSeq" id="XP_018016659.1"/>
    </source>
</evidence>
<organism evidence="4 5">
    <name type="scientific">Hyalella azteca</name>
    <name type="common">Amphipod</name>
    <dbReference type="NCBI Taxonomy" id="294128"/>
    <lineage>
        <taxon>Eukaryota</taxon>
        <taxon>Metazoa</taxon>
        <taxon>Ecdysozoa</taxon>
        <taxon>Arthropoda</taxon>
        <taxon>Crustacea</taxon>
        <taxon>Multicrustacea</taxon>
        <taxon>Malacostraca</taxon>
        <taxon>Eumalacostraca</taxon>
        <taxon>Peracarida</taxon>
        <taxon>Amphipoda</taxon>
        <taxon>Senticaudata</taxon>
        <taxon>Talitrida</taxon>
        <taxon>Talitroidea</taxon>
        <taxon>Hyalellidae</taxon>
        <taxon>Hyalella</taxon>
    </lineage>
</organism>
<dbReference type="Pfam" id="PF00379">
    <property type="entry name" value="Chitin_bind_4"/>
    <property type="match status" value="1"/>
</dbReference>
<dbReference type="GO" id="GO:0062129">
    <property type="term" value="C:chitin-based extracellular matrix"/>
    <property type="evidence" value="ECO:0007669"/>
    <property type="project" value="TreeGrafter"/>
</dbReference>
<name>A0A8B7NSD2_HYAAZ</name>
<feature type="signal peptide" evidence="3">
    <location>
        <begin position="1"/>
        <end position="17"/>
    </location>
</feature>
<dbReference type="KEGG" id="hazt:108673355"/>
<sequence>MWTCTLMIMAAVAVASGAQLYVSAPAGRGQYHRGSSGSYNYGYNTGDGVAKVEVKRPDGSVVGSYRYFDPNGKQIVRSYVADSKGFRILGNDLPISPDTPAAAIVGAPALTAPVEGAANEVVDSSINPSKRFNTVDIAHINTQPLLRHYYQQQTVFQQQNDLLKQQQRIIEEQQQQLASLRNTNVVYSPATNIQRTVNDFIQYNTIDETEQNDAPYYFNPLSYNYDFPAGFAYGGGLVRVEPRQVIGVQQANVQEPLAVGRSDAVPSHRLPPLEVVSRFSRRNRPTFVAGRT</sequence>
<dbReference type="RefSeq" id="XP_018016659.1">
    <property type="nucleotide sequence ID" value="XM_018161170.1"/>
</dbReference>
<dbReference type="GO" id="GO:0008010">
    <property type="term" value="F:structural constituent of chitin-based larval cuticle"/>
    <property type="evidence" value="ECO:0007669"/>
    <property type="project" value="TreeGrafter"/>
</dbReference>
<dbReference type="Proteomes" id="UP000694843">
    <property type="component" value="Unplaced"/>
</dbReference>
<evidence type="ECO:0000256" key="1">
    <source>
        <dbReference type="PROSITE-ProRule" id="PRU00497"/>
    </source>
</evidence>
<keyword evidence="1" id="KW-0193">Cuticle</keyword>
<evidence type="ECO:0000256" key="3">
    <source>
        <dbReference type="SAM" id="SignalP"/>
    </source>
</evidence>
<dbReference type="GeneID" id="108673355"/>
<dbReference type="PRINTS" id="PR00947">
    <property type="entry name" value="CUTICLE"/>
</dbReference>
<dbReference type="PANTHER" id="PTHR10380">
    <property type="entry name" value="CUTICLE PROTEIN"/>
    <property type="match status" value="1"/>
</dbReference>
<dbReference type="PANTHER" id="PTHR10380:SF196">
    <property type="entry name" value="CUTICULAR PROTEIN 72EA"/>
    <property type="match status" value="1"/>
</dbReference>
<dbReference type="AlphaFoldDB" id="A0A8B7NSD2"/>
<evidence type="ECO:0000313" key="4">
    <source>
        <dbReference type="Proteomes" id="UP000694843"/>
    </source>
</evidence>
<dbReference type="OrthoDB" id="6377716at2759"/>
<gene>
    <name evidence="5" type="primary">LOC108673355</name>
</gene>